<organism evidence="2 3">
    <name type="scientific">Anaerobacillus arseniciselenatis</name>
    <dbReference type="NCBI Taxonomy" id="85682"/>
    <lineage>
        <taxon>Bacteria</taxon>
        <taxon>Bacillati</taxon>
        <taxon>Bacillota</taxon>
        <taxon>Bacilli</taxon>
        <taxon>Bacillales</taxon>
        <taxon>Bacillaceae</taxon>
        <taxon>Anaerobacillus</taxon>
    </lineage>
</organism>
<proteinExistence type="predicted"/>
<dbReference type="AlphaFoldDB" id="A0A1S2LTL5"/>
<dbReference type="Proteomes" id="UP000180098">
    <property type="component" value="Unassembled WGS sequence"/>
</dbReference>
<dbReference type="RefSeq" id="WP_071311599.1">
    <property type="nucleotide sequence ID" value="NZ_MLQQ01000001.1"/>
</dbReference>
<protein>
    <submittedName>
        <fullName evidence="2">Uncharacterized protein</fullName>
    </submittedName>
</protein>
<name>A0A1S2LTL5_9BACI</name>
<evidence type="ECO:0000313" key="3">
    <source>
        <dbReference type="Proteomes" id="UP000180098"/>
    </source>
</evidence>
<feature type="transmembrane region" description="Helical" evidence="1">
    <location>
        <begin position="7"/>
        <end position="26"/>
    </location>
</feature>
<accession>A0A1S2LTL5</accession>
<keyword evidence="1" id="KW-0812">Transmembrane</keyword>
<evidence type="ECO:0000256" key="1">
    <source>
        <dbReference type="SAM" id="Phobius"/>
    </source>
</evidence>
<keyword evidence="1" id="KW-1133">Transmembrane helix</keyword>
<keyword evidence="1" id="KW-0472">Membrane</keyword>
<gene>
    <name evidence="2" type="ORF">BKP35_01370</name>
</gene>
<comment type="caution">
    <text evidence="2">The sequence shown here is derived from an EMBL/GenBank/DDBJ whole genome shotgun (WGS) entry which is preliminary data.</text>
</comment>
<reference evidence="2 3" key="1">
    <citation type="submission" date="2016-10" db="EMBL/GenBank/DDBJ databases">
        <title>Draft genome sequences of four alkaliphilic bacteria belonging to the Anaerobacillus genus.</title>
        <authorList>
            <person name="Bassil N.M."/>
            <person name="Lloyd J.R."/>
        </authorList>
    </citation>
    <scope>NUCLEOTIDE SEQUENCE [LARGE SCALE GENOMIC DNA]</scope>
    <source>
        <strain evidence="2 3">DSM 15340</strain>
    </source>
</reference>
<keyword evidence="3" id="KW-1185">Reference proteome</keyword>
<dbReference type="EMBL" id="MLQQ01000001">
    <property type="protein sequence ID" value="OIJ15674.1"/>
    <property type="molecule type" value="Genomic_DNA"/>
</dbReference>
<dbReference type="OrthoDB" id="2853557at2"/>
<sequence length="281" mass="32715">MEAQSKFLKVIIFLLLISLIFNFYSFSRIGNLSTAVDRIHSDLQWENDRIAQQVNSLSRQLHDIQEQEKWIIKKEFLANEEKSSPEEIHVSLEWTFKEIETNAQVTLLFRENSTVDWKEIEASNTNGTNYIAHLVLSSDNDYEYQIVAKDSTIVTSNIKQIPQRIYKPTQMVSNGYGFGEDQYGNLTDFEAYIDMLEPPLFEFFKMKEASLQAYVGENLIKETPFKLAYPDLPEERQHYSAIIGSFDEQPTSIRIVVEYNNGTIHEGEIWPNDTFNRGWNN</sequence>
<evidence type="ECO:0000313" key="2">
    <source>
        <dbReference type="EMBL" id="OIJ15674.1"/>
    </source>
</evidence>